<accession>A0A8W8KG95</accession>
<keyword evidence="3" id="KW-1185">Reference proteome</keyword>
<dbReference type="AlphaFoldDB" id="A0A8W8KG95"/>
<evidence type="ECO:0000256" key="1">
    <source>
        <dbReference type="SAM" id="SignalP"/>
    </source>
</evidence>
<sequence length="57" mass="6230">MGKSGLLLVGFVLCVVYFSGAVSAFRTCAEARYCCPGRNNTCFAHGPRMDKVHLYVL</sequence>
<feature type="chain" id="PRO_5036492876" evidence="1">
    <location>
        <begin position="25"/>
        <end position="57"/>
    </location>
</feature>
<dbReference type="EnsemblMetazoa" id="G23361.1">
    <property type="protein sequence ID" value="G23361.1:cds"/>
    <property type="gene ID" value="G23361"/>
</dbReference>
<reference evidence="2" key="1">
    <citation type="submission" date="2022-08" db="UniProtKB">
        <authorList>
            <consortium name="EnsemblMetazoa"/>
        </authorList>
    </citation>
    <scope>IDENTIFICATION</scope>
    <source>
        <strain evidence="2">05x7-T-G4-1.051#20</strain>
    </source>
</reference>
<protein>
    <submittedName>
        <fullName evidence="2">Uncharacterized protein</fullName>
    </submittedName>
</protein>
<evidence type="ECO:0000313" key="2">
    <source>
        <dbReference type="EnsemblMetazoa" id="G23361.1:cds"/>
    </source>
</evidence>
<name>A0A8W8KG95_MAGGI</name>
<proteinExistence type="predicted"/>
<feature type="signal peptide" evidence="1">
    <location>
        <begin position="1"/>
        <end position="24"/>
    </location>
</feature>
<organism evidence="2 3">
    <name type="scientific">Magallana gigas</name>
    <name type="common">Pacific oyster</name>
    <name type="synonym">Crassostrea gigas</name>
    <dbReference type="NCBI Taxonomy" id="29159"/>
    <lineage>
        <taxon>Eukaryota</taxon>
        <taxon>Metazoa</taxon>
        <taxon>Spiralia</taxon>
        <taxon>Lophotrochozoa</taxon>
        <taxon>Mollusca</taxon>
        <taxon>Bivalvia</taxon>
        <taxon>Autobranchia</taxon>
        <taxon>Pteriomorphia</taxon>
        <taxon>Ostreida</taxon>
        <taxon>Ostreoidea</taxon>
        <taxon>Ostreidae</taxon>
        <taxon>Magallana</taxon>
    </lineage>
</organism>
<evidence type="ECO:0000313" key="3">
    <source>
        <dbReference type="Proteomes" id="UP000005408"/>
    </source>
</evidence>
<keyword evidence="1" id="KW-0732">Signal</keyword>
<dbReference type="Proteomes" id="UP000005408">
    <property type="component" value="Unassembled WGS sequence"/>
</dbReference>